<name>A0ABU1QAU6_9BACL</name>
<organism evidence="1 2">
    <name type="scientific">Paenibacillus peoriae</name>
    <dbReference type="NCBI Taxonomy" id="59893"/>
    <lineage>
        <taxon>Bacteria</taxon>
        <taxon>Bacillati</taxon>
        <taxon>Bacillota</taxon>
        <taxon>Bacilli</taxon>
        <taxon>Bacillales</taxon>
        <taxon>Paenibacillaceae</taxon>
        <taxon>Paenibacillus</taxon>
    </lineage>
</organism>
<sequence>MYTKARLFALRNSSSTQGFNSALEQPDTLSGIVIIVA</sequence>
<evidence type="ECO:0000313" key="1">
    <source>
        <dbReference type="EMBL" id="MDR6776547.1"/>
    </source>
</evidence>
<gene>
    <name evidence="1" type="ORF">J2W98_000794</name>
</gene>
<dbReference type="EMBL" id="JAVDUG010000001">
    <property type="protein sequence ID" value="MDR6776547.1"/>
    <property type="molecule type" value="Genomic_DNA"/>
</dbReference>
<protein>
    <submittedName>
        <fullName evidence="1">Uncharacterized protein</fullName>
    </submittedName>
</protein>
<evidence type="ECO:0000313" key="2">
    <source>
        <dbReference type="Proteomes" id="UP001266807"/>
    </source>
</evidence>
<dbReference type="Proteomes" id="UP001266807">
    <property type="component" value="Unassembled WGS sequence"/>
</dbReference>
<comment type="caution">
    <text evidence="1">The sequence shown here is derived from an EMBL/GenBank/DDBJ whole genome shotgun (WGS) entry which is preliminary data.</text>
</comment>
<keyword evidence="2" id="KW-1185">Reference proteome</keyword>
<proteinExistence type="predicted"/>
<accession>A0ABU1QAU6</accession>
<reference evidence="1 2" key="1">
    <citation type="submission" date="2023-07" db="EMBL/GenBank/DDBJ databases">
        <title>Sorghum-associated microbial communities from plants grown in Nebraska, USA.</title>
        <authorList>
            <person name="Schachtman D."/>
        </authorList>
    </citation>
    <scope>NUCLEOTIDE SEQUENCE [LARGE SCALE GENOMIC DNA]</scope>
    <source>
        <strain evidence="1 2">BE143</strain>
    </source>
</reference>